<evidence type="ECO:0000259" key="2">
    <source>
        <dbReference type="Pfam" id="PF20722"/>
    </source>
</evidence>
<evidence type="ECO:0000256" key="1">
    <source>
        <dbReference type="SAM" id="SignalP"/>
    </source>
</evidence>
<evidence type="ECO:0000313" key="4">
    <source>
        <dbReference type="Proteomes" id="UP000054018"/>
    </source>
</evidence>
<dbReference type="STRING" id="765257.A0A0C9YNI3"/>
<keyword evidence="4" id="KW-1185">Reference proteome</keyword>
<protein>
    <recommendedName>
        <fullName evidence="2">DUF6830 domain-containing protein</fullName>
    </recommendedName>
</protein>
<dbReference type="AlphaFoldDB" id="A0A0C9YNI3"/>
<feature type="non-terminal residue" evidence="3">
    <location>
        <position position="1"/>
    </location>
</feature>
<dbReference type="OrthoDB" id="3232986at2759"/>
<dbReference type="Proteomes" id="UP000054018">
    <property type="component" value="Unassembled WGS sequence"/>
</dbReference>
<feature type="signal peptide" evidence="1">
    <location>
        <begin position="1"/>
        <end position="17"/>
    </location>
</feature>
<proteinExistence type="predicted"/>
<name>A0A0C9YNI3_9AGAM</name>
<sequence>PPCFLAAICTLLDFCYLAQMPIFDEQALAKLDAALASFHTHKDAILAASGCLEHFQIPKLEFMQHVVPSICASGAPMQWSVDITEHAHVMEIKNPACAGNNQNYYAQIVCHLDHSDKCFRFDLATAITSSHDLHLNDSDNLADEDHEPDDEKAHTLFYHSPIWKIVNYFKIAEALASERSPNVTHLKCTFMSNTTAIHLAAKLHLQMTIDEAATLFNLPNLCPAICEYLDHCASGIDHHITS</sequence>
<accession>A0A0C9YNI3</accession>
<feature type="domain" description="DUF6830" evidence="2">
    <location>
        <begin position="167"/>
        <end position="240"/>
    </location>
</feature>
<dbReference type="HOGENOM" id="CLU_064991_1_0_1"/>
<keyword evidence="1" id="KW-0732">Signal</keyword>
<reference evidence="4" key="2">
    <citation type="submission" date="2015-01" db="EMBL/GenBank/DDBJ databases">
        <title>Evolutionary Origins and Diversification of the Mycorrhizal Mutualists.</title>
        <authorList>
            <consortium name="DOE Joint Genome Institute"/>
            <consortium name="Mycorrhizal Genomics Consortium"/>
            <person name="Kohler A."/>
            <person name="Kuo A."/>
            <person name="Nagy L.G."/>
            <person name="Floudas D."/>
            <person name="Copeland A."/>
            <person name="Barry K.W."/>
            <person name="Cichocki N."/>
            <person name="Veneault-Fourrey C."/>
            <person name="LaButti K."/>
            <person name="Lindquist E.A."/>
            <person name="Lipzen A."/>
            <person name="Lundell T."/>
            <person name="Morin E."/>
            <person name="Murat C."/>
            <person name="Riley R."/>
            <person name="Ohm R."/>
            <person name="Sun H."/>
            <person name="Tunlid A."/>
            <person name="Henrissat B."/>
            <person name="Grigoriev I.V."/>
            <person name="Hibbett D.S."/>
            <person name="Martin F."/>
        </authorList>
    </citation>
    <scope>NUCLEOTIDE SEQUENCE [LARGE SCALE GENOMIC DNA]</scope>
    <source>
        <strain evidence="4">441</strain>
    </source>
</reference>
<feature type="chain" id="PRO_5002206766" description="DUF6830 domain-containing protein" evidence="1">
    <location>
        <begin position="18"/>
        <end position="242"/>
    </location>
</feature>
<dbReference type="EMBL" id="KN833891">
    <property type="protein sequence ID" value="KIK15429.1"/>
    <property type="molecule type" value="Genomic_DNA"/>
</dbReference>
<dbReference type="Pfam" id="PF20722">
    <property type="entry name" value="DUF6830"/>
    <property type="match status" value="1"/>
</dbReference>
<gene>
    <name evidence="3" type="ORF">PISMIDRAFT_115164</name>
</gene>
<dbReference type="InterPro" id="IPR049233">
    <property type="entry name" value="DUF6830"/>
</dbReference>
<organism evidence="3 4">
    <name type="scientific">Pisolithus microcarpus 441</name>
    <dbReference type="NCBI Taxonomy" id="765257"/>
    <lineage>
        <taxon>Eukaryota</taxon>
        <taxon>Fungi</taxon>
        <taxon>Dikarya</taxon>
        <taxon>Basidiomycota</taxon>
        <taxon>Agaricomycotina</taxon>
        <taxon>Agaricomycetes</taxon>
        <taxon>Agaricomycetidae</taxon>
        <taxon>Boletales</taxon>
        <taxon>Sclerodermatineae</taxon>
        <taxon>Pisolithaceae</taxon>
        <taxon>Pisolithus</taxon>
    </lineage>
</organism>
<reference evidence="3 4" key="1">
    <citation type="submission" date="2014-04" db="EMBL/GenBank/DDBJ databases">
        <authorList>
            <consortium name="DOE Joint Genome Institute"/>
            <person name="Kuo A."/>
            <person name="Kohler A."/>
            <person name="Costa M.D."/>
            <person name="Nagy L.G."/>
            <person name="Floudas D."/>
            <person name="Copeland A."/>
            <person name="Barry K.W."/>
            <person name="Cichocki N."/>
            <person name="Veneault-Fourrey C."/>
            <person name="LaButti K."/>
            <person name="Lindquist E.A."/>
            <person name="Lipzen A."/>
            <person name="Lundell T."/>
            <person name="Morin E."/>
            <person name="Murat C."/>
            <person name="Sun H."/>
            <person name="Tunlid A."/>
            <person name="Henrissat B."/>
            <person name="Grigoriev I.V."/>
            <person name="Hibbett D.S."/>
            <person name="Martin F."/>
            <person name="Nordberg H.P."/>
            <person name="Cantor M.N."/>
            <person name="Hua S.X."/>
        </authorList>
    </citation>
    <scope>NUCLEOTIDE SEQUENCE [LARGE SCALE GENOMIC DNA]</scope>
    <source>
        <strain evidence="3 4">441</strain>
    </source>
</reference>
<evidence type="ECO:0000313" key="3">
    <source>
        <dbReference type="EMBL" id="KIK15429.1"/>
    </source>
</evidence>